<evidence type="ECO:0000313" key="2">
    <source>
        <dbReference type="Proteomes" id="UP000243904"/>
    </source>
</evidence>
<dbReference type="EMBL" id="LT629750">
    <property type="protein sequence ID" value="SDS34063.1"/>
    <property type="molecule type" value="Genomic_DNA"/>
</dbReference>
<keyword evidence="2" id="KW-1185">Reference proteome</keyword>
<evidence type="ECO:0000313" key="1">
    <source>
        <dbReference type="EMBL" id="SDS34063.1"/>
    </source>
</evidence>
<gene>
    <name evidence="1" type="ORF">SAMN05444158_1756</name>
</gene>
<dbReference type="Proteomes" id="UP000243904">
    <property type="component" value="Chromosome I"/>
</dbReference>
<accession>A0A1H1REG8</accession>
<proteinExistence type="predicted"/>
<sequence length="59" mass="6347">MLFPKKERQLDKKCQISINNTDLPSVVPERQSLMPPGAGRLTGIVVRPPQLAAGIPAPA</sequence>
<reference evidence="2" key="1">
    <citation type="submission" date="2016-10" db="EMBL/GenBank/DDBJ databases">
        <authorList>
            <person name="Varghese N."/>
            <person name="Submissions S."/>
        </authorList>
    </citation>
    <scope>NUCLEOTIDE SEQUENCE [LARGE SCALE GENOMIC DNA]</scope>
    <source>
        <strain evidence="2">GAS369</strain>
    </source>
</reference>
<organism evidence="1 2">
    <name type="scientific">Bradyrhizobium canariense</name>
    <dbReference type="NCBI Taxonomy" id="255045"/>
    <lineage>
        <taxon>Bacteria</taxon>
        <taxon>Pseudomonadati</taxon>
        <taxon>Pseudomonadota</taxon>
        <taxon>Alphaproteobacteria</taxon>
        <taxon>Hyphomicrobiales</taxon>
        <taxon>Nitrobacteraceae</taxon>
        <taxon>Bradyrhizobium</taxon>
    </lineage>
</organism>
<protein>
    <submittedName>
        <fullName evidence="1">Uncharacterized protein</fullName>
    </submittedName>
</protein>
<dbReference type="AlphaFoldDB" id="A0A1H1REG8"/>
<name>A0A1H1REG8_9BRAD</name>